<keyword evidence="3" id="KW-1185">Reference proteome</keyword>
<dbReference type="InterPro" id="IPR004127">
    <property type="entry name" value="Prefoldin_subunit_alpha"/>
</dbReference>
<evidence type="ECO:0000313" key="3">
    <source>
        <dbReference type="Proteomes" id="UP000246740"/>
    </source>
</evidence>
<name>A0A317XII5_9BASI</name>
<dbReference type="InterPro" id="IPR009053">
    <property type="entry name" value="Prefoldin"/>
</dbReference>
<dbReference type="AlphaFoldDB" id="A0A317XII5"/>
<feature type="region of interest" description="Disordered" evidence="1">
    <location>
        <begin position="1"/>
        <end position="22"/>
    </location>
</feature>
<evidence type="ECO:0000313" key="2">
    <source>
        <dbReference type="EMBL" id="PWY97637.1"/>
    </source>
</evidence>
<dbReference type="Gene3D" id="1.10.287.370">
    <property type="match status" value="1"/>
</dbReference>
<organism evidence="2 3">
    <name type="scientific">Testicularia cyperi</name>
    <dbReference type="NCBI Taxonomy" id="1882483"/>
    <lineage>
        <taxon>Eukaryota</taxon>
        <taxon>Fungi</taxon>
        <taxon>Dikarya</taxon>
        <taxon>Basidiomycota</taxon>
        <taxon>Ustilaginomycotina</taxon>
        <taxon>Ustilaginomycetes</taxon>
        <taxon>Ustilaginales</taxon>
        <taxon>Anthracoideaceae</taxon>
        <taxon>Testicularia</taxon>
    </lineage>
</organism>
<feature type="compositionally biased region" description="Basic and acidic residues" evidence="1">
    <location>
        <begin position="1"/>
        <end position="18"/>
    </location>
</feature>
<reference evidence="2 3" key="1">
    <citation type="journal article" date="2018" name="Mol. Biol. Evol.">
        <title>Broad Genomic Sampling Reveals a Smut Pathogenic Ancestry of the Fungal Clade Ustilaginomycotina.</title>
        <authorList>
            <person name="Kijpornyongpan T."/>
            <person name="Mondo S.J."/>
            <person name="Barry K."/>
            <person name="Sandor L."/>
            <person name="Lee J."/>
            <person name="Lipzen A."/>
            <person name="Pangilinan J."/>
            <person name="LaButti K."/>
            <person name="Hainaut M."/>
            <person name="Henrissat B."/>
            <person name="Grigoriev I.V."/>
            <person name="Spatafora J.W."/>
            <person name="Aime M.C."/>
        </authorList>
    </citation>
    <scope>NUCLEOTIDE SEQUENCE [LARGE SCALE GENOMIC DNA]</scope>
    <source>
        <strain evidence="2 3">MCA 3645</strain>
    </source>
</reference>
<dbReference type="CDD" id="cd23158">
    <property type="entry name" value="Prefoldin_UXT"/>
    <property type="match status" value="1"/>
</dbReference>
<evidence type="ECO:0000256" key="1">
    <source>
        <dbReference type="SAM" id="MobiDB-lite"/>
    </source>
</evidence>
<protein>
    <recommendedName>
        <fullName evidence="4">Prefoldin alpha-like protein</fullName>
    </recommendedName>
</protein>
<dbReference type="Proteomes" id="UP000246740">
    <property type="component" value="Unassembled WGS sequence"/>
</dbReference>
<proteinExistence type="predicted"/>
<dbReference type="SUPFAM" id="SSF46579">
    <property type="entry name" value="Prefoldin"/>
    <property type="match status" value="1"/>
</dbReference>
<dbReference type="OrthoDB" id="2543868at2759"/>
<accession>A0A317XII5</accession>
<evidence type="ECO:0008006" key="4">
    <source>
        <dbReference type="Google" id="ProtNLM"/>
    </source>
</evidence>
<sequence>MERFKQKAEKDEATRSETETALAKSRQFLTDRLLPDLETANQHHKSLLTEIDNYRALRDKLRALDTTDIRASEKSSDPDPTLLADIGSGVAVQTKLLKDELPIVSLGLANFYAQLSNREARAFISKKLELLEKKRDRAVDKLAQIEAHIHLTSTSITQLDNLHRGGRIIDDL</sequence>
<dbReference type="EMBL" id="KZ819204">
    <property type="protein sequence ID" value="PWY97637.1"/>
    <property type="molecule type" value="Genomic_DNA"/>
</dbReference>
<dbReference type="InParanoid" id="A0A317XII5"/>
<gene>
    <name evidence="2" type="ORF">BCV70DRAFT_202692</name>
</gene>
<dbReference type="Pfam" id="PF02996">
    <property type="entry name" value="Prefoldin"/>
    <property type="match status" value="1"/>
</dbReference>
<dbReference type="STRING" id="1882483.A0A317XII5"/>